<feature type="non-terminal residue" evidence="2">
    <location>
        <position position="1"/>
    </location>
</feature>
<keyword evidence="3" id="KW-1185">Reference proteome</keyword>
<feature type="compositionally biased region" description="Acidic residues" evidence="1">
    <location>
        <begin position="35"/>
        <end position="62"/>
    </location>
</feature>
<protein>
    <submittedName>
        <fullName evidence="2">Uncharacterized protein</fullName>
    </submittedName>
</protein>
<dbReference type="AlphaFoldDB" id="A0A392T1B6"/>
<dbReference type="Proteomes" id="UP000265520">
    <property type="component" value="Unassembled WGS sequence"/>
</dbReference>
<evidence type="ECO:0000313" key="2">
    <source>
        <dbReference type="EMBL" id="MCI53950.1"/>
    </source>
</evidence>
<organism evidence="2 3">
    <name type="scientific">Trifolium medium</name>
    <dbReference type="NCBI Taxonomy" id="97028"/>
    <lineage>
        <taxon>Eukaryota</taxon>
        <taxon>Viridiplantae</taxon>
        <taxon>Streptophyta</taxon>
        <taxon>Embryophyta</taxon>
        <taxon>Tracheophyta</taxon>
        <taxon>Spermatophyta</taxon>
        <taxon>Magnoliopsida</taxon>
        <taxon>eudicotyledons</taxon>
        <taxon>Gunneridae</taxon>
        <taxon>Pentapetalae</taxon>
        <taxon>rosids</taxon>
        <taxon>fabids</taxon>
        <taxon>Fabales</taxon>
        <taxon>Fabaceae</taxon>
        <taxon>Papilionoideae</taxon>
        <taxon>50 kb inversion clade</taxon>
        <taxon>NPAAA clade</taxon>
        <taxon>Hologalegina</taxon>
        <taxon>IRL clade</taxon>
        <taxon>Trifolieae</taxon>
        <taxon>Trifolium</taxon>
    </lineage>
</organism>
<accession>A0A392T1B6</accession>
<comment type="caution">
    <text evidence="2">The sequence shown here is derived from an EMBL/GenBank/DDBJ whole genome shotgun (WGS) entry which is preliminary data.</text>
</comment>
<sequence>KHGPPPVQGTHDAEAGGSGGSRARSRLGQAPVADAQDDAQDDFDADQFLNDEADFDADDFEVEPPQQPPQQRNVGEEGYGGGPRDLSLLSDYHKH</sequence>
<name>A0A392T1B6_9FABA</name>
<evidence type="ECO:0000313" key="3">
    <source>
        <dbReference type="Proteomes" id="UP000265520"/>
    </source>
</evidence>
<feature type="region of interest" description="Disordered" evidence="1">
    <location>
        <begin position="1"/>
        <end position="95"/>
    </location>
</feature>
<reference evidence="2 3" key="1">
    <citation type="journal article" date="2018" name="Front. Plant Sci.">
        <title>Red Clover (Trifolium pratense) and Zigzag Clover (T. medium) - A Picture of Genomic Similarities and Differences.</title>
        <authorList>
            <person name="Dluhosova J."/>
            <person name="Istvanek J."/>
            <person name="Nedelnik J."/>
            <person name="Repkova J."/>
        </authorList>
    </citation>
    <scope>NUCLEOTIDE SEQUENCE [LARGE SCALE GENOMIC DNA]</scope>
    <source>
        <strain evidence="3">cv. 10/8</strain>
        <tissue evidence="2">Leaf</tissue>
    </source>
</reference>
<dbReference type="EMBL" id="LXQA010471819">
    <property type="protein sequence ID" value="MCI53950.1"/>
    <property type="molecule type" value="Genomic_DNA"/>
</dbReference>
<evidence type="ECO:0000256" key="1">
    <source>
        <dbReference type="SAM" id="MobiDB-lite"/>
    </source>
</evidence>
<proteinExistence type="predicted"/>
<feature type="non-terminal residue" evidence="2">
    <location>
        <position position="95"/>
    </location>
</feature>